<protein>
    <recommendedName>
        <fullName evidence="9">Lipoprotein signal peptidase</fullName>
        <ecNumber evidence="9">3.4.23.36</ecNumber>
    </recommendedName>
    <alternativeName>
        <fullName evidence="9">Prolipoprotein signal peptidase</fullName>
    </alternativeName>
    <alternativeName>
        <fullName evidence="9">Signal peptidase II</fullName>
        <shortName evidence="9">SPase II</shortName>
    </alternativeName>
</protein>
<dbReference type="PRINTS" id="PR00781">
    <property type="entry name" value="LIPOSIGPTASE"/>
</dbReference>
<feature type="transmembrane region" description="Helical" evidence="9">
    <location>
        <begin position="101"/>
        <end position="119"/>
    </location>
</feature>
<evidence type="ECO:0000256" key="6">
    <source>
        <dbReference type="ARBA" id="ARBA00022801"/>
    </source>
</evidence>
<comment type="similarity">
    <text evidence="1 9 11">Belongs to the peptidase A8 family.</text>
</comment>
<keyword evidence="4 9" id="KW-0812">Transmembrane</keyword>
<keyword evidence="5 9" id="KW-0064">Aspartyl protease</keyword>
<dbReference type="PANTHER" id="PTHR33695:SF1">
    <property type="entry name" value="LIPOPROTEIN SIGNAL PEPTIDASE"/>
    <property type="match status" value="1"/>
</dbReference>
<dbReference type="NCBIfam" id="TIGR00077">
    <property type="entry name" value="lspA"/>
    <property type="match status" value="1"/>
</dbReference>
<evidence type="ECO:0000256" key="11">
    <source>
        <dbReference type="RuleBase" id="RU004181"/>
    </source>
</evidence>
<feature type="transmembrane region" description="Helical" evidence="9">
    <location>
        <begin position="76"/>
        <end position="94"/>
    </location>
</feature>
<dbReference type="EMBL" id="DVMJ01000041">
    <property type="protein sequence ID" value="HIU13396.1"/>
    <property type="molecule type" value="Genomic_DNA"/>
</dbReference>
<organism evidence="12 13">
    <name type="scientific">Candidatus Fimiplasma intestinipullorum</name>
    <dbReference type="NCBI Taxonomy" id="2840825"/>
    <lineage>
        <taxon>Bacteria</taxon>
        <taxon>Bacillati</taxon>
        <taxon>Bacillota</taxon>
        <taxon>Clostridia</taxon>
        <taxon>Eubacteriales</taxon>
        <taxon>Candidatus Fimiplasma</taxon>
    </lineage>
</organism>
<evidence type="ECO:0000256" key="1">
    <source>
        <dbReference type="ARBA" id="ARBA00006139"/>
    </source>
</evidence>
<dbReference type="Pfam" id="PF01252">
    <property type="entry name" value="Peptidase_A8"/>
    <property type="match status" value="1"/>
</dbReference>
<evidence type="ECO:0000256" key="2">
    <source>
        <dbReference type="ARBA" id="ARBA00022475"/>
    </source>
</evidence>
<feature type="active site" evidence="9">
    <location>
        <position position="129"/>
    </location>
</feature>
<keyword evidence="6 9" id="KW-0378">Hydrolase</keyword>
<dbReference type="GO" id="GO:0004190">
    <property type="term" value="F:aspartic-type endopeptidase activity"/>
    <property type="evidence" value="ECO:0007669"/>
    <property type="project" value="UniProtKB-UniRule"/>
</dbReference>
<keyword evidence="7 9" id="KW-1133">Transmembrane helix</keyword>
<reference evidence="12" key="1">
    <citation type="submission" date="2020-10" db="EMBL/GenBank/DDBJ databases">
        <authorList>
            <person name="Gilroy R."/>
        </authorList>
    </citation>
    <scope>NUCLEOTIDE SEQUENCE</scope>
    <source>
        <strain evidence="12">CHK195-11698</strain>
    </source>
</reference>
<comment type="function">
    <text evidence="9 10">This protein specifically catalyzes the removal of signal peptides from prolipoproteins.</text>
</comment>
<gene>
    <name evidence="9 12" type="primary">lspA</name>
    <name evidence="12" type="ORF">IAD15_04930</name>
</gene>
<sequence>MDSKKKGITLELKKKDIILYMIVIVFVLLGDQLTKYLADRMMILQQSYEIIDGFFYFTYVHNTGAAWSILQGGSMWFFYITTIIALIAIAYFFVHTKPHELLTRFGLVLVVGGALGNFLDRLMFGYVRDFIHFYIFNYDFPIFNIADVAVCLGLGLVILEILIQEYRIWKLSKELSQKK</sequence>
<comment type="subcellular location">
    <subcellularLocation>
        <location evidence="9">Cell membrane</location>
        <topology evidence="9">Multi-pass membrane protein</topology>
    </subcellularLocation>
</comment>
<dbReference type="PANTHER" id="PTHR33695">
    <property type="entry name" value="LIPOPROTEIN SIGNAL PEPTIDASE"/>
    <property type="match status" value="1"/>
</dbReference>
<comment type="catalytic activity">
    <reaction evidence="9 10">
        <text>Release of signal peptides from bacterial membrane prolipoproteins. Hydrolyzes -Xaa-Yaa-Zaa-|-(S,diacylglyceryl)Cys-, in which Xaa is hydrophobic (preferably Leu), and Yaa (Ala or Ser) and Zaa (Gly or Ala) have small, neutral side chains.</text>
        <dbReference type="EC" id="3.4.23.36"/>
    </reaction>
</comment>
<reference evidence="12" key="2">
    <citation type="journal article" date="2021" name="PeerJ">
        <title>Extensive microbial diversity within the chicken gut microbiome revealed by metagenomics and culture.</title>
        <authorList>
            <person name="Gilroy R."/>
            <person name="Ravi A."/>
            <person name="Getino M."/>
            <person name="Pursley I."/>
            <person name="Horton D.L."/>
            <person name="Alikhan N.F."/>
            <person name="Baker D."/>
            <person name="Gharbi K."/>
            <person name="Hall N."/>
            <person name="Watson M."/>
            <person name="Adriaenssens E.M."/>
            <person name="Foster-Nyarko E."/>
            <person name="Jarju S."/>
            <person name="Secka A."/>
            <person name="Antonio M."/>
            <person name="Oren A."/>
            <person name="Chaudhuri R.R."/>
            <person name="La Ragione R."/>
            <person name="Hildebrand F."/>
            <person name="Pallen M.J."/>
        </authorList>
    </citation>
    <scope>NUCLEOTIDE SEQUENCE</scope>
    <source>
        <strain evidence="12">CHK195-11698</strain>
    </source>
</reference>
<comment type="pathway">
    <text evidence="9">Protein modification; lipoprotein biosynthesis (signal peptide cleavage).</text>
</comment>
<dbReference type="GO" id="GO:0005886">
    <property type="term" value="C:plasma membrane"/>
    <property type="evidence" value="ECO:0007669"/>
    <property type="project" value="UniProtKB-SubCell"/>
</dbReference>
<dbReference type="EC" id="3.4.23.36" evidence="9"/>
<comment type="caution">
    <text evidence="12">The sequence shown here is derived from an EMBL/GenBank/DDBJ whole genome shotgun (WGS) entry which is preliminary data.</text>
</comment>
<keyword evidence="2 9" id="KW-1003">Cell membrane</keyword>
<evidence type="ECO:0000313" key="12">
    <source>
        <dbReference type="EMBL" id="HIU13396.1"/>
    </source>
</evidence>
<dbReference type="InterPro" id="IPR001872">
    <property type="entry name" value="Peptidase_A8"/>
</dbReference>
<proteinExistence type="inferred from homology"/>
<evidence type="ECO:0000256" key="9">
    <source>
        <dbReference type="HAMAP-Rule" id="MF_00161"/>
    </source>
</evidence>
<evidence type="ECO:0000256" key="10">
    <source>
        <dbReference type="RuleBase" id="RU000594"/>
    </source>
</evidence>
<name>A0A9D1HNK3_9FIRM</name>
<dbReference type="GO" id="GO:0006508">
    <property type="term" value="P:proteolysis"/>
    <property type="evidence" value="ECO:0007669"/>
    <property type="project" value="UniProtKB-KW"/>
</dbReference>
<accession>A0A9D1HNK3</accession>
<feature type="active site" evidence="9">
    <location>
        <position position="147"/>
    </location>
</feature>
<evidence type="ECO:0000256" key="3">
    <source>
        <dbReference type="ARBA" id="ARBA00022670"/>
    </source>
</evidence>
<keyword evidence="3 9" id="KW-0645">Protease</keyword>
<feature type="transmembrane region" description="Helical" evidence="9">
    <location>
        <begin position="142"/>
        <end position="163"/>
    </location>
</feature>
<evidence type="ECO:0000256" key="4">
    <source>
        <dbReference type="ARBA" id="ARBA00022692"/>
    </source>
</evidence>
<feature type="transmembrane region" description="Helical" evidence="9">
    <location>
        <begin position="17"/>
        <end position="38"/>
    </location>
</feature>
<dbReference type="PROSITE" id="PS00855">
    <property type="entry name" value="SPASE_II"/>
    <property type="match status" value="1"/>
</dbReference>
<dbReference type="HAMAP" id="MF_00161">
    <property type="entry name" value="LspA"/>
    <property type="match status" value="1"/>
</dbReference>
<evidence type="ECO:0000256" key="5">
    <source>
        <dbReference type="ARBA" id="ARBA00022750"/>
    </source>
</evidence>
<evidence type="ECO:0000256" key="8">
    <source>
        <dbReference type="ARBA" id="ARBA00023136"/>
    </source>
</evidence>
<evidence type="ECO:0000256" key="7">
    <source>
        <dbReference type="ARBA" id="ARBA00022989"/>
    </source>
</evidence>
<keyword evidence="8 9" id="KW-0472">Membrane</keyword>
<dbReference type="Proteomes" id="UP000824175">
    <property type="component" value="Unassembled WGS sequence"/>
</dbReference>
<evidence type="ECO:0000313" key="13">
    <source>
        <dbReference type="Proteomes" id="UP000824175"/>
    </source>
</evidence>
<dbReference type="AlphaFoldDB" id="A0A9D1HNK3"/>